<sequence length="226" mass="24121">MRAQLRRQRTPLLVLGAVGLLVLGFAVGVLAGLPLRGGSEPEPGPVDIGFSQDMSAHHAQAVEMSGVALINSTDPDIRRLAYDILTTQQSQVGRMQGWLQLWGAPARGIDGYMGWMTEPRSGHEHGSPAAGHSTHTGPVATMPGMATPAELGELRRATGPAFDVLFLQLMLRHHEGGIPMLGYAIEHAETTAIRVLAQHMDATQRGESQLMTGMLTSRGATPLPLE</sequence>
<protein>
    <submittedName>
        <fullName evidence="2">DUF305 domain-containing protein</fullName>
    </submittedName>
</protein>
<dbReference type="Pfam" id="PF03713">
    <property type="entry name" value="DUF305"/>
    <property type="match status" value="1"/>
</dbReference>
<dbReference type="AlphaFoldDB" id="A0A1V2TC22"/>
<dbReference type="Gene3D" id="1.20.1260.10">
    <property type="match status" value="1"/>
</dbReference>
<dbReference type="STRING" id="1538463.B0T36_14250"/>
<dbReference type="InterPro" id="IPR005183">
    <property type="entry name" value="DUF305_CopM-like"/>
</dbReference>
<accession>A0A1V2TC22</accession>
<evidence type="ECO:0000313" key="2">
    <source>
        <dbReference type="EMBL" id="ONM47056.1"/>
    </source>
</evidence>
<dbReference type="PANTHER" id="PTHR36933">
    <property type="entry name" value="SLL0788 PROTEIN"/>
    <property type="match status" value="1"/>
</dbReference>
<reference evidence="2 3" key="1">
    <citation type="journal article" date="2016" name="Antonie Van Leeuwenhoek">
        <title>Nocardia donostiensis sp. nov., isolated from human respiratory specimens.</title>
        <authorList>
            <person name="Ercibengoa M."/>
            <person name="Bell M."/>
            <person name="Marimon J.M."/>
            <person name="Humrighouse B."/>
            <person name="Klenk H.P."/>
            <person name="Potter G."/>
            <person name="Perez-Trallero E."/>
        </authorList>
    </citation>
    <scope>NUCLEOTIDE SEQUENCE [LARGE SCALE GENOMIC DNA]</scope>
    <source>
        <strain evidence="2 3">X1655</strain>
    </source>
</reference>
<keyword evidence="3" id="KW-1185">Reference proteome</keyword>
<evidence type="ECO:0000313" key="3">
    <source>
        <dbReference type="Proteomes" id="UP000188836"/>
    </source>
</evidence>
<dbReference type="PANTHER" id="PTHR36933:SF1">
    <property type="entry name" value="SLL0788 PROTEIN"/>
    <property type="match status" value="1"/>
</dbReference>
<proteinExistence type="predicted"/>
<dbReference type="EMBL" id="MUMY01000018">
    <property type="protein sequence ID" value="ONM47056.1"/>
    <property type="molecule type" value="Genomic_DNA"/>
</dbReference>
<name>A0A1V2TC22_9NOCA</name>
<dbReference type="Proteomes" id="UP000188836">
    <property type="component" value="Unassembled WGS sequence"/>
</dbReference>
<organism evidence="2 3">
    <name type="scientific">Nocardia donostiensis</name>
    <dbReference type="NCBI Taxonomy" id="1538463"/>
    <lineage>
        <taxon>Bacteria</taxon>
        <taxon>Bacillati</taxon>
        <taxon>Actinomycetota</taxon>
        <taxon>Actinomycetes</taxon>
        <taxon>Mycobacteriales</taxon>
        <taxon>Nocardiaceae</taxon>
        <taxon>Nocardia</taxon>
    </lineage>
</organism>
<dbReference type="InterPro" id="IPR012347">
    <property type="entry name" value="Ferritin-like"/>
</dbReference>
<feature type="domain" description="DUF305" evidence="1">
    <location>
        <begin position="47"/>
        <end position="215"/>
    </location>
</feature>
<gene>
    <name evidence="2" type="ORF">B0T46_19860</name>
</gene>
<comment type="caution">
    <text evidence="2">The sequence shown here is derived from an EMBL/GenBank/DDBJ whole genome shotgun (WGS) entry which is preliminary data.</text>
</comment>
<evidence type="ECO:0000259" key="1">
    <source>
        <dbReference type="Pfam" id="PF03713"/>
    </source>
</evidence>